<dbReference type="EMBL" id="JAACJN010000049">
    <property type="protein sequence ID" value="KAF5382890.1"/>
    <property type="molecule type" value="Genomic_DNA"/>
</dbReference>
<evidence type="ECO:0000313" key="9">
    <source>
        <dbReference type="Proteomes" id="UP000518752"/>
    </source>
</evidence>
<protein>
    <recommendedName>
        <fullName evidence="7">Amino acid transporter transmembrane domain-containing protein</fullName>
    </recommendedName>
</protein>
<evidence type="ECO:0000313" key="8">
    <source>
        <dbReference type="EMBL" id="KAF5382890.1"/>
    </source>
</evidence>
<accession>A0A8H5HH64</accession>
<gene>
    <name evidence="8" type="ORF">D9757_006352</name>
</gene>
<feature type="transmembrane region" description="Helical" evidence="6">
    <location>
        <begin position="108"/>
        <end position="131"/>
    </location>
</feature>
<evidence type="ECO:0000256" key="4">
    <source>
        <dbReference type="ARBA" id="ARBA00022989"/>
    </source>
</evidence>
<dbReference type="InterPro" id="IPR013057">
    <property type="entry name" value="AA_transpt_TM"/>
</dbReference>
<name>A0A8H5HH64_9AGAR</name>
<evidence type="ECO:0000256" key="2">
    <source>
        <dbReference type="ARBA" id="ARBA00008066"/>
    </source>
</evidence>
<feature type="transmembrane region" description="Helical" evidence="6">
    <location>
        <begin position="151"/>
        <end position="175"/>
    </location>
</feature>
<evidence type="ECO:0000256" key="5">
    <source>
        <dbReference type="ARBA" id="ARBA00023136"/>
    </source>
</evidence>
<evidence type="ECO:0000256" key="3">
    <source>
        <dbReference type="ARBA" id="ARBA00022692"/>
    </source>
</evidence>
<dbReference type="AlphaFoldDB" id="A0A8H5HH64"/>
<feature type="transmembrane region" description="Helical" evidence="6">
    <location>
        <begin position="384"/>
        <end position="409"/>
    </location>
</feature>
<dbReference type="PANTHER" id="PTHR22950:SF479">
    <property type="entry name" value="AMINO ACID TRANSPORTER (EUROFUNG)-RELATED"/>
    <property type="match status" value="1"/>
</dbReference>
<dbReference type="GO" id="GO:0016020">
    <property type="term" value="C:membrane"/>
    <property type="evidence" value="ECO:0007669"/>
    <property type="project" value="UniProtKB-SubCell"/>
</dbReference>
<keyword evidence="5 6" id="KW-0472">Membrane</keyword>
<sequence length="427" mass="46347">MAEQREKQSWEQDVFNEETPDSDIRYKTLSWQFVALLMISEIVSNGMLSLPSALAVIGIVPAVIIIVFLGIFALFTAKVLIDFKLNHPSVHSMGDAGYIIGGPVVREILSLGTVIFAIFATVIVVAFQSYVHLIDPSLWQQGGQLITGQQALATLSNNGLCNVILVLIFAVATFLSSLPRTLGNLSWLGLFSTSLIVLAGIVGMAGAGSSPVEGRVVSVTINSSFFDAFLAVTNPVFSYAGHFMFFILISEMRHPQDAMKAAWWLQGFSTVFYTIFAVVMYIYIGNSVASPAFLSLPPRWAKAAFAIALGNFLIATHTLLGWSIWIFLCLAGTAIAFVLAVALPIFSYLVGITASLFASWYTYGLAGFFWIHDTRHQKALFKRPIGLTLAVFTILAGAFICVAGTYVSIQLIIDAYEEGIVGSPFTC</sequence>
<organism evidence="8 9">
    <name type="scientific">Collybiopsis confluens</name>
    <dbReference type="NCBI Taxonomy" id="2823264"/>
    <lineage>
        <taxon>Eukaryota</taxon>
        <taxon>Fungi</taxon>
        <taxon>Dikarya</taxon>
        <taxon>Basidiomycota</taxon>
        <taxon>Agaricomycotina</taxon>
        <taxon>Agaricomycetes</taxon>
        <taxon>Agaricomycetidae</taxon>
        <taxon>Agaricales</taxon>
        <taxon>Marasmiineae</taxon>
        <taxon>Omphalotaceae</taxon>
        <taxon>Collybiopsis</taxon>
    </lineage>
</organism>
<feature type="transmembrane region" description="Helical" evidence="6">
    <location>
        <begin position="29"/>
        <end position="48"/>
    </location>
</feature>
<evidence type="ECO:0000259" key="7">
    <source>
        <dbReference type="Pfam" id="PF01490"/>
    </source>
</evidence>
<reference evidence="8 9" key="1">
    <citation type="journal article" date="2020" name="ISME J.">
        <title>Uncovering the hidden diversity of litter-decomposition mechanisms in mushroom-forming fungi.</title>
        <authorList>
            <person name="Floudas D."/>
            <person name="Bentzer J."/>
            <person name="Ahren D."/>
            <person name="Johansson T."/>
            <person name="Persson P."/>
            <person name="Tunlid A."/>
        </authorList>
    </citation>
    <scope>NUCLEOTIDE SEQUENCE [LARGE SCALE GENOMIC DNA]</scope>
    <source>
        <strain evidence="8 9">CBS 406.79</strain>
    </source>
</reference>
<feature type="transmembrane region" description="Helical" evidence="6">
    <location>
        <begin position="187"/>
        <end position="208"/>
    </location>
</feature>
<feature type="domain" description="Amino acid transporter transmembrane" evidence="7">
    <location>
        <begin position="28"/>
        <end position="329"/>
    </location>
</feature>
<feature type="transmembrane region" description="Helical" evidence="6">
    <location>
        <begin position="261"/>
        <end position="283"/>
    </location>
</feature>
<evidence type="ECO:0000256" key="1">
    <source>
        <dbReference type="ARBA" id="ARBA00004141"/>
    </source>
</evidence>
<dbReference type="Proteomes" id="UP000518752">
    <property type="component" value="Unassembled WGS sequence"/>
</dbReference>
<comment type="subcellular location">
    <subcellularLocation>
        <location evidence="1">Membrane</location>
        <topology evidence="1">Multi-pass membrane protein</topology>
    </subcellularLocation>
</comment>
<keyword evidence="3 6" id="KW-0812">Transmembrane</keyword>
<feature type="transmembrane region" description="Helical" evidence="6">
    <location>
        <begin position="325"/>
        <end position="346"/>
    </location>
</feature>
<feature type="transmembrane region" description="Helical" evidence="6">
    <location>
        <begin position="228"/>
        <end position="249"/>
    </location>
</feature>
<keyword evidence="9" id="KW-1185">Reference proteome</keyword>
<evidence type="ECO:0000256" key="6">
    <source>
        <dbReference type="SAM" id="Phobius"/>
    </source>
</evidence>
<dbReference type="PANTHER" id="PTHR22950">
    <property type="entry name" value="AMINO ACID TRANSPORTER"/>
    <property type="match status" value="1"/>
</dbReference>
<dbReference type="Pfam" id="PF01490">
    <property type="entry name" value="Aa_trans"/>
    <property type="match status" value="1"/>
</dbReference>
<feature type="transmembrane region" description="Helical" evidence="6">
    <location>
        <begin position="352"/>
        <end position="372"/>
    </location>
</feature>
<feature type="transmembrane region" description="Helical" evidence="6">
    <location>
        <begin position="303"/>
        <end position="320"/>
    </location>
</feature>
<dbReference type="GO" id="GO:0015179">
    <property type="term" value="F:L-amino acid transmembrane transporter activity"/>
    <property type="evidence" value="ECO:0007669"/>
    <property type="project" value="TreeGrafter"/>
</dbReference>
<comment type="similarity">
    <text evidence="2">Belongs to the amino acid/polyamine transporter 2 family.</text>
</comment>
<proteinExistence type="inferred from homology"/>
<feature type="transmembrane region" description="Helical" evidence="6">
    <location>
        <begin position="54"/>
        <end position="75"/>
    </location>
</feature>
<dbReference type="OrthoDB" id="40134at2759"/>
<comment type="caution">
    <text evidence="8">The sequence shown here is derived from an EMBL/GenBank/DDBJ whole genome shotgun (WGS) entry which is preliminary data.</text>
</comment>
<keyword evidence="4 6" id="KW-1133">Transmembrane helix</keyword>